<gene>
    <name evidence="2" type="ORF">SAMN06275492_11127</name>
</gene>
<accession>A0A1X7JEY3</accession>
<evidence type="ECO:0000313" key="3">
    <source>
        <dbReference type="Proteomes" id="UP000193355"/>
    </source>
</evidence>
<proteinExistence type="predicted"/>
<name>A0A1X7JEY3_9BACT</name>
<protein>
    <recommendedName>
        <fullName evidence="4">DUF4367 domain-containing protein</fullName>
    </recommendedName>
</protein>
<reference evidence="3" key="1">
    <citation type="submission" date="2017-04" db="EMBL/GenBank/DDBJ databases">
        <authorList>
            <person name="Varghese N."/>
            <person name="Submissions S."/>
        </authorList>
    </citation>
    <scope>NUCLEOTIDE SEQUENCE [LARGE SCALE GENOMIC DNA]</scope>
    <source>
        <strain evidence="3">USBA 82</strain>
    </source>
</reference>
<feature type="signal peptide" evidence="1">
    <location>
        <begin position="1"/>
        <end position="22"/>
    </location>
</feature>
<dbReference type="RefSeq" id="WP_085544374.1">
    <property type="nucleotide sequence ID" value="NZ_FXBB01000011.1"/>
</dbReference>
<keyword evidence="3" id="KW-1185">Reference proteome</keyword>
<evidence type="ECO:0000313" key="2">
    <source>
        <dbReference type="EMBL" id="SMG26223.1"/>
    </source>
</evidence>
<dbReference type="EMBL" id="FXBB01000011">
    <property type="protein sequence ID" value="SMG26223.1"/>
    <property type="molecule type" value="Genomic_DNA"/>
</dbReference>
<dbReference type="Proteomes" id="UP000193355">
    <property type="component" value="Unassembled WGS sequence"/>
</dbReference>
<dbReference type="AlphaFoldDB" id="A0A1X7JEY3"/>
<dbReference type="OrthoDB" id="1253198at2"/>
<feature type="chain" id="PRO_5012214320" description="DUF4367 domain-containing protein" evidence="1">
    <location>
        <begin position="23"/>
        <end position="138"/>
    </location>
</feature>
<sequence>MKRKSIIFALLAVLALSSVAFAAVKNFGPLSVEVPNGWSAGKDGSTVSLTADDNSAALTITLEDNDGTDLKLIANEYAKQFNATKPDVDDDVYTFTFKNPNDVECNVVITGDDDMYVMLVMIGEHDDMEAIIDSIEIN</sequence>
<keyword evidence="1" id="KW-0732">Signal</keyword>
<organism evidence="2 3">
    <name type="scientific">Dethiosulfovibrio salsuginis</name>
    <dbReference type="NCBI Taxonomy" id="561720"/>
    <lineage>
        <taxon>Bacteria</taxon>
        <taxon>Thermotogati</taxon>
        <taxon>Synergistota</taxon>
        <taxon>Synergistia</taxon>
        <taxon>Synergistales</taxon>
        <taxon>Dethiosulfovibrionaceae</taxon>
        <taxon>Dethiosulfovibrio</taxon>
    </lineage>
</organism>
<evidence type="ECO:0008006" key="4">
    <source>
        <dbReference type="Google" id="ProtNLM"/>
    </source>
</evidence>
<evidence type="ECO:0000256" key="1">
    <source>
        <dbReference type="SAM" id="SignalP"/>
    </source>
</evidence>